<name>A0A7G9SFA9_9SPHN</name>
<dbReference type="AlphaFoldDB" id="A0A7G9SFA9"/>
<keyword evidence="3" id="KW-1185">Reference proteome</keyword>
<reference evidence="2 3" key="1">
    <citation type="submission" date="2020-08" db="EMBL/GenBank/DDBJ databases">
        <title>Genome sequence of Sphingomonas lutea KCTC 23642T.</title>
        <authorList>
            <person name="Hyun D.-W."/>
            <person name="Bae J.-W."/>
        </authorList>
    </citation>
    <scope>NUCLEOTIDE SEQUENCE [LARGE SCALE GENOMIC DNA]</scope>
    <source>
        <strain evidence="2 3">KCTC 23642</strain>
    </source>
</reference>
<feature type="compositionally biased region" description="Low complexity" evidence="1">
    <location>
        <begin position="87"/>
        <end position="102"/>
    </location>
</feature>
<feature type="region of interest" description="Disordered" evidence="1">
    <location>
        <begin position="75"/>
        <end position="130"/>
    </location>
</feature>
<proteinExistence type="predicted"/>
<gene>
    <name evidence="2" type="ORF">H9L13_07355</name>
</gene>
<dbReference type="EMBL" id="CP060718">
    <property type="protein sequence ID" value="QNN66534.1"/>
    <property type="molecule type" value="Genomic_DNA"/>
</dbReference>
<feature type="region of interest" description="Disordered" evidence="1">
    <location>
        <begin position="1"/>
        <end position="25"/>
    </location>
</feature>
<evidence type="ECO:0000256" key="1">
    <source>
        <dbReference type="SAM" id="MobiDB-lite"/>
    </source>
</evidence>
<organism evidence="2 3">
    <name type="scientific">Sphingomonas lutea</name>
    <dbReference type="NCBI Taxonomy" id="1045317"/>
    <lineage>
        <taxon>Bacteria</taxon>
        <taxon>Pseudomonadati</taxon>
        <taxon>Pseudomonadota</taxon>
        <taxon>Alphaproteobacteria</taxon>
        <taxon>Sphingomonadales</taxon>
        <taxon>Sphingomonadaceae</taxon>
        <taxon>Sphingomonas</taxon>
    </lineage>
</organism>
<accession>A0A7G9SFA9</accession>
<dbReference type="RefSeq" id="WP_187537126.1">
    <property type="nucleotide sequence ID" value="NZ_BAABJT010000001.1"/>
</dbReference>
<dbReference type="KEGG" id="slut:H9L13_07355"/>
<feature type="compositionally biased region" description="Polar residues" evidence="1">
    <location>
        <begin position="1"/>
        <end position="23"/>
    </location>
</feature>
<evidence type="ECO:0000313" key="2">
    <source>
        <dbReference type="EMBL" id="QNN66534.1"/>
    </source>
</evidence>
<evidence type="ECO:0000313" key="3">
    <source>
        <dbReference type="Proteomes" id="UP000515971"/>
    </source>
</evidence>
<sequence length="130" mass="13669">MASTKRNNRTSKSNNPTGRNQYSGGVLDIAREKPVAAAAVAAGAAATGLFLWSKRAQITDQINNLTDQLGEWKQSMGSTEDDFGNESLIGSGSTGSSTNMGTKSRRSNRGKSQSDIAEEALTLKETGATL</sequence>
<dbReference type="Proteomes" id="UP000515971">
    <property type="component" value="Chromosome"/>
</dbReference>
<protein>
    <submittedName>
        <fullName evidence="2">Uncharacterized protein</fullName>
    </submittedName>
</protein>